<comment type="caution">
    <text evidence="1">The sequence shown here is derived from an EMBL/GenBank/DDBJ whole genome shotgun (WGS) entry which is preliminary data.</text>
</comment>
<evidence type="ECO:0000313" key="1">
    <source>
        <dbReference type="EMBL" id="KAJ7028729.1"/>
    </source>
</evidence>
<gene>
    <name evidence="1" type="ORF">C8F04DRAFT_1118500</name>
</gene>
<dbReference type="AlphaFoldDB" id="A0AAD6SIM3"/>
<protein>
    <submittedName>
        <fullName evidence="1">Uncharacterized protein</fullName>
    </submittedName>
</protein>
<accession>A0AAD6SIM3</accession>
<sequence length="248" mass="27405">MARLAKLGQAEANSMHARLYALTRTAVARPQARPISSLSAAYRVSFRPAQYTSPSRLHSNRITRQRCYSTSNESFTDPSRPDLHYHLVEPPTLLSSELPAFALSFLSTPPSSNSSTVIGWLPAATSSTNDEAGLNDFKENPKFRILLHEAIQNGLREKVDDIQINGAVQLGNGWMHVHDERNIPALGRIGDPDDIIATVLVEDGEIRPETYQAMPSYRICTSDGPTQLTEGLAQKLQALLEERAKAER</sequence>
<dbReference type="PANTHER" id="PTHR37331">
    <property type="entry name" value="YALI0F11671P"/>
    <property type="match status" value="1"/>
</dbReference>
<evidence type="ECO:0000313" key="2">
    <source>
        <dbReference type="Proteomes" id="UP001218188"/>
    </source>
</evidence>
<proteinExistence type="predicted"/>
<name>A0AAD6SIM3_9AGAR</name>
<dbReference type="PANTHER" id="PTHR37331:SF1">
    <property type="entry name" value="YALI0F11671P"/>
    <property type="match status" value="1"/>
</dbReference>
<keyword evidence="2" id="KW-1185">Reference proteome</keyword>
<dbReference type="EMBL" id="JARJCM010000109">
    <property type="protein sequence ID" value="KAJ7028729.1"/>
    <property type="molecule type" value="Genomic_DNA"/>
</dbReference>
<dbReference type="Proteomes" id="UP001218188">
    <property type="component" value="Unassembled WGS sequence"/>
</dbReference>
<reference evidence="1" key="1">
    <citation type="submission" date="2023-03" db="EMBL/GenBank/DDBJ databases">
        <title>Massive genome expansion in bonnet fungi (Mycena s.s.) driven by repeated elements and novel gene families across ecological guilds.</title>
        <authorList>
            <consortium name="Lawrence Berkeley National Laboratory"/>
            <person name="Harder C.B."/>
            <person name="Miyauchi S."/>
            <person name="Viragh M."/>
            <person name="Kuo A."/>
            <person name="Thoen E."/>
            <person name="Andreopoulos B."/>
            <person name="Lu D."/>
            <person name="Skrede I."/>
            <person name="Drula E."/>
            <person name="Henrissat B."/>
            <person name="Morin E."/>
            <person name="Kohler A."/>
            <person name="Barry K."/>
            <person name="LaButti K."/>
            <person name="Morin E."/>
            <person name="Salamov A."/>
            <person name="Lipzen A."/>
            <person name="Mereny Z."/>
            <person name="Hegedus B."/>
            <person name="Baldrian P."/>
            <person name="Stursova M."/>
            <person name="Weitz H."/>
            <person name="Taylor A."/>
            <person name="Grigoriev I.V."/>
            <person name="Nagy L.G."/>
            <person name="Martin F."/>
            <person name="Kauserud H."/>
        </authorList>
    </citation>
    <scope>NUCLEOTIDE SEQUENCE</scope>
    <source>
        <strain evidence="1">CBHHK200</strain>
    </source>
</reference>
<organism evidence="1 2">
    <name type="scientific">Mycena alexandri</name>
    <dbReference type="NCBI Taxonomy" id="1745969"/>
    <lineage>
        <taxon>Eukaryota</taxon>
        <taxon>Fungi</taxon>
        <taxon>Dikarya</taxon>
        <taxon>Basidiomycota</taxon>
        <taxon>Agaricomycotina</taxon>
        <taxon>Agaricomycetes</taxon>
        <taxon>Agaricomycetidae</taxon>
        <taxon>Agaricales</taxon>
        <taxon>Marasmiineae</taxon>
        <taxon>Mycenaceae</taxon>
        <taxon>Mycena</taxon>
    </lineage>
</organism>